<dbReference type="Gene3D" id="1.20.120.520">
    <property type="entry name" value="nmb1532 protein domain like"/>
    <property type="match status" value="1"/>
</dbReference>
<evidence type="ECO:0000256" key="1">
    <source>
        <dbReference type="SAM" id="MobiDB-lite"/>
    </source>
</evidence>
<dbReference type="Pfam" id="PF01814">
    <property type="entry name" value="Hemerythrin"/>
    <property type="match status" value="1"/>
</dbReference>
<feature type="domain" description="Hemerythrin-like" evidence="2">
    <location>
        <begin position="5"/>
        <end position="124"/>
    </location>
</feature>
<dbReference type="InterPro" id="IPR012312">
    <property type="entry name" value="Hemerythrin-like"/>
</dbReference>
<feature type="compositionally biased region" description="Basic and acidic residues" evidence="1">
    <location>
        <begin position="150"/>
        <end position="162"/>
    </location>
</feature>
<dbReference type="AlphaFoldDB" id="A0A2V4NBD1"/>
<proteinExistence type="predicted"/>
<gene>
    <name evidence="3" type="ORF">C7C46_23415</name>
</gene>
<dbReference type="Proteomes" id="UP000248039">
    <property type="component" value="Unassembled WGS sequence"/>
</dbReference>
<protein>
    <submittedName>
        <fullName evidence="3">Hemerythrin</fullName>
    </submittedName>
</protein>
<name>A0A2V4NBD1_9ACTN</name>
<accession>A0A2V4NBD1</accession>
<comment type="caution">
    <text evidence="3">The sequence shown here is derived from an EMBL/GenBank/DDBJ whole genome shotgun (WGS) entry which is preliminary data.</text>
</comment>
<dbReference type="RefSeq" id="WP_110671870.1">
    <property type="nucleotide sequence ID" value="NZ_PYBW01000087.1"/>
</dbReference>
<dbReference type="PANTHER" id="PTHR35585">
    <property type="entry name" value="HHE DOMAIN PROTEIN (AFU_ORTHOLOGUE AFUA_4G00730)"/>
    <property type="match status" value="1"/>
</dbReference>
<evidence type="ECO:0000259" key="2">
    <source>
        <dbReference type="Pfam" id="PF01814"/>
    </source>
</evidence>
<dbReference type="PANTHER" id="PTHR35585:SF1">
    <property type="entry name" value="HHE DOMAIN PROTEIN (AFU_ORTHOLOGUE AFUA_4G00730)"/>
    <property type="match status" value="1"/>
</dbReference>
<evidence type="ECO:0000313" key="3">
    <source>
        <dbReference type="EMBL" id="PYC75825.1"/>
    </source>
</evidence>
<feature type="region of interest" description="Disordered" evidence="1">
    <location>
        <begin position="150"/>
        <end position="173"/>
    </location>
</feature>
<reference evidence="3 4" key="1">
    <citation type="submission" date="2018-03" db="EMBL/GenBank/DDBJ databases">
        <title>Bioinformatic expansion and discovery of thiopeptide antibiotics.</title>
        <authorList>
            <person name="Schwalen C.J."/>
            <person name="Hudson G.A."/>
            <person name="Mitchell D.A."/>
        </authorList>
    </citation>
    <scope>NUCLEOTIDE SEQUENCE [LARGE SCALE GENOMIC DNA]</scope>
    <source>
        <strain evidence="3 4">ATCC 21389</strain>
    </source>
</reference>
<keyword evidence="4" id="KW-1185">Reference proteome</keyword>
<dbReference type="OrthoDB" id="9793637at2"/>
<organism evidence="3 4">
    <name type="scientific">Streptomyces tateyamensis</name>
    <dbReference type="NCBI Taxonomy" id="565073"/>
    <lineage>
        <taxon>Bacteria</taxon>
        <taxon>Bacillati</taxon>
        <taxon>Actinomycetota</taxon>
        <taxon>Actinomycetes</taxon>
        <taxon>Kitasatosporales</taxon>
        <taxon>Streptomycetaceae</taxon>
        <taxon>Streptomyces</taxon>
    </lineage>
</organism>
<dbReference type="EMBL" id="PYBW01000087">
    <property type="protein sequence ID" value="PYC75825.1"/>
    <property type="molecule type" value="Genomic_DNA"/>
</dbReference>
<evidence type="ECO:0000313" key="4">
    <source>
        <dbReference type="Proteomes" id="UP000248039"/>
    </source>
</evidence>
<sequence>MSSDAIVLLKQEHKELLRLFKAYRTTPPAELAARGELAQHIVHDLTVHSYLVDEVLYPEVVSLLKDPAHPAVQGYQDHTAVDRLCEEVAERSPEDPGFGQSVEAMLTAALRQMEREEREWFPLLRATLSRRDLQQIGTHVLAVRETAPRHLPEAAPHPDADQHQGGPAVPGAA</sequence>